<evidence type="ECO:0000256" key="1">
    <source>
        <dbReference type="SAM" id="MobiDB-lite"/>
    </source>
</evidence>
<name>A0A9P6CG37_9AGAR</name>
<proteinExistence type="predicted"/>
<feature type="region of interest" description="Disordered" evidence="1">
    <location>
        <begin position="488"/>
        <end position="513"/>
    </location>
</feature>
<keyword evidence="2" id="KW-0472">Membrane</keyword>
<gene>
    <name evidence="3" type="ORF">BDZ94DRAFT_1239141</name>
</gene>
<feature type="compositionally biased region" description="Basic and acidic residues" evidence="1">
    <location>
        <begin position="488"/>
        <end position="504"/>
    </location>
</feature>
<keyword evidence="2" id="KW-1133">Transmembrane helix</keyword>
<evidence type="ECO:0000313" key="4">
    <source>
        <dbReference type="Proteomes" id="UP000807353"/>
    </source>
</evidence>
<dbReference type="EMBL" id="MU150314">
    <property type="protein sequence ID" value="KAF9459563.1"/>
    <property type="molecule type" value="Genomic_DNA"/>
</dbReference>
<evidence type="ECO:0000256" key="2">
    <source>
        <dbReference type="SAM" id="Phobius"/>
    </source>
</evidence>
<reference evidence="3" key="1">
    <citation type="submission" date="2020-11" db="EMBL/GenBank/DDBJ databases">
        <authorList>
            <consortium name="DOE Joint Genome Institute"/>
            <person name="Ahrendt S."/>
            <person name="Riley R."/>
            <person name="Andreopoulos W."/>
            <person name="Labutti K."/>
            <person name="Pangilinan J."/>
            <person name="Ruiz-Duenas F.J."/>
            <person name="Barrasa J.M."/>
            <person name="Sanchez-Garcia M."/>
            <person name="Camarero S."/>
            <person name="Miyauchi S."/>
            <person name="Serrano A."/>
            <person name="Linde D."/>
            <person name="Babiker R."/>
            <person name="Drula E."/>
            <person name="Ayuso-Fernandez I."/>
            <person name="Pacheco R."/>
            <person name="Padilla G."/>
            <person name="Ferreira P."/>
            <person name="Barriuso J."/>
            <person name="Kellner H."/>
            <person name="Castanera R."/>
            <person name="Alfaro M."/>
            <person name="Ramirez L."/>
            <person name="Pisabarro A.G."/>
            <person name="Kuo A."/>
            <person name="Tritt A."/>
            <person name="Lipzen A."/>
            <person name="He G."/>
            <person name="Yan M."/>
            <person name="Ng V."/>
            <person name="Cullen D."/>
            <person name="Martin F."/>
            <person name="Rosso M.-N."/>
            <person name="Henrissat B."/>
            <person name="Hibbett D."/>
            <person name="Martinez A.T."/>
            <person name="Grigoriev I.V."/>
        </authorList>
    </citation>
    <scope>NUCLEOTIDE SEQUENCE</scope>
    <source>
        <strain evidence="3">CBS 247.69</strain>
    </source>
</reference>
<comment type="caution">
    <text evidence="3">The sequence shown here is derived from an EMBL/GenBank/DDBJ whole genome shotgun (WGS) entry which is preliminary data.</text>
</comment>
<feature type="compositionally biased region" description="Polar residues" evidence="1">
    <location>
        <begin position="628"/>
        <end position="637"/>
    </location>
</feature>
<dbReference type="AlphaFoldDB" id="A0A9P6CG37"/>
<keyword evidence="2" id="KW-0812">Transmembrane</keyword>
<keyword evidence="4" id="KW-1185">Reference proteome</keyword>
<dbReference type="Proteomes" id="UP000807353">
    <property type="component" value="Unassembled WGS sequence"/>
</dbReference>
<feature type="compositionally biased region" description="Polar residues" evidence="1">
    <location>
        <begin position="659"/>
        <end position="669"/>
    </location>
</feature>
<feature type="region of interest" description="Disordered" evidence="1">
    <location>
        <begin position="584"/>
        <end position="669"/>
    </location>
</feature>
<organism evidence="3 4">
    <name type="scientific">Collybia nuda</name>
    <dbReference type="NCBI Taxonomy" id="64659"/>
    <lineage>
        <taxon>Eukaryota</taxon>
        <taxon>Fungi</taxon>
        <taxon>Dikarya</taxon>
        <taxon>Basidiomycota</taxon>
        <taxon>Agaricomycotina</taxon>
        <taxon>Agaricomycetes</taxon>
        <taxon>Agaricomycetidae</taxon>
        <taxon>Agaricales</taxon>
        <taxon>Tricholomatineae</taxon>
        <taxon>Clitocybaceae</taxon>
        <taxon>Collybia</taxon>
    </lineage>
</organism>
<protein>
    <submittedName>
        <fullName evidence="3">Uncharacterized protein</fullName>
    </submittedName>
</protein>
<accession>A0A9P6CG37</accession>
<feature type="transmembrane region" description="Helical" evidence="2">
    <location>
        <begin position="378"/>
        <end position="401"/>
    </location>
</feature>
<feature type="region of interest" description="Disordered" evidence="1">
    <location>
        <begin position="1"/>
        <end position="29"/>
    </location>
</feature>
<evidence type="ECO:0000313" key="3">
    <source>
        <dbReference type="EMBL" id="KAF9459563.1"/>
    </source>
</evidence>
<sequence>MRSTNSAKAKGEPESKLAKKPGVPRAKTIGTQPNCLGDTKCLAWDREIVCEMLSKKRIHNTYKLQAKVTACTTIKGRLTISGGSTPIADVSAKMNGVYETGIVIAFTVAAAGLVIAARMKGSGFLVEVHSESTEIIPRGREPSMAGSREDRTLIPSESQIEMQPMITSPPIITITKAVTVTETGIQAIMTQWKTTMVTHKATTVLTFTRSTKVTGLQRETMTADATTTFTVTEPPATTATVTEVPGIMIQRETTTVTKTTEGPPIVREAITKTQLVLVEPTTVTVTDTPGIMIQRETATVTKMTEGPPIVRKAVTKTQMVLVEPTTTTEAVTMTVTEPQVTMTLWETTVVTQVGAVAIAHTETEIPTIIQTSPTPGAILLNLGFGTVGICVSMLIAGILVFNKVKQDCSVEEPRVAHSTCVAEEELAHIRDKMMKAQEDPSVQTNEEELAHIPDITPEAHEEPSVRMNNEKPIGTQISHSIEVREENLAEADRVEREEGHERTNKGPGYDTEMDPVKIAATSDATTSESGTEGRMGFVNLGRSGMLEVKSDTESDAEMVTTREGMEKGGMDDNRSEIVEKLASGSIKAGRGEQPQGKSGCFVSKTASKGSTGIVPKVPTASKIPIAGASTTRSTNSAKAKGELESKLAKKPGVPRASEIFSTAKTQGNK</sequence>